<dbReference type="InterPro" id="IPR018638">
    <property type="entry name" value="DUF2061_membrane"/>
</dbReference>
<protein>
    <recommendedName>
        <fullName evidence="1">DUF2061 domain-containing protein</fullName>
    </recommendedName>
</protein>
<sequence>ESHYRSIVKAITWRAGGTVVTFAVAWILTGNISLSAGIGLLDTVIKIGAYYVHERLWIRVKFGRLKRPEYEI</sequence>
<comment type="caution">
    <text evidence="2">The sequence shown here is derived from an EMBL/GenBank/DDBJ whole genome shotgun (WGS) entry which is preliminary data.</text>
</comment>
<reference evidence="2" key="1">
    <citation type="journal article" date="2014" name="Front. Microbiol.">
        <title>High frequency of phylogenetically diverse reductive dehalogenase-homologous genes in deep subseafloor sedimentary metagenomes.</title>
        <authorList>
            <person name="Kawai M."/>
            <person name="Futagami T."/>
            <person name="Toyoda A."/>
            <person name="Takaki Y."/>
            <person name="Nishi S."/>
            <person name="Hori S."/>
            <person name="Arai W."/>
            <person name="Tsubouchi T."/>
            <person name="Morono Y."/>
            <person name="Uchiyama I."/>
            <person name="Ito T."/>
            <person name="Fujiyama A."/>
            <person name="Inagaki F."/>
            <person name="Takami H."/>
        </authorList>
    </citation>
    <scope>NUCLEOTIDE SEQUENCE</scope>
    <source>
        <strain evidence="2">Expedition CK06-06</strain>
    </source>
</reference>
<feature type="domain" description="DUF2061" evidence="1">
    <location>
        <begin position="7"/>
        <end position="57"/>
    </location>
</feature>
<name>X0SLY7_9ZZZZ</name>
<feature type="non-terminal residue" evidence="2">
    <location>
        <position position="1"/>
    </location>
</feature>
<dbReference type="EMBL" id="BARS01009544">
    <property type="protein sequence ID" value="GAF76151.1"/>
    <property type="molecule type" value="Genomic_DNA"/>
</dbReference>
<dbReference type="AlphaFoldDB" id="X0SLY7"/>
<organism evidence="2">
    <name type="scientific">marine sediment metagenome</name>
    <dbReference type="NCBI Taxonomy" id="412755"/>
    <lineage>
        <taxon>unclassified sequences</taxon>
        <taxon>metagenomes</taxon>
        <taxon>ecological metagenomes</taxon>
    </lineage>
</organism>
<gene>
    <name evidence="2" type="ORF">S01H1_17932</name>
</gene>
<evidence type="ECO:0000313" key="2">
    <source>
        <dbReference type="EMBL" id="GAF76151.1"/>
    </source>
</evidence>
<evidence type="ECO:0000259" key="1">
    <source>
        <dbReference type="Pfam" id="PF09834"/>
    </source>
</evidence>
<proteinExistence type="predicted"/>
<accession>X0SLY7</accession>
<dbReference type="Pfam" id="PF09834">
    <property type="entry name" value="DUF2061"/>
    <property type="match status" value="1"/>
</dbReference>